<evidence type="ECO:0000256" key="2">
    <source>
        <dbReference type="SAM" id="SignalP"/>
    </source>
</evidence>
<keyword evidence="5" id="KW-1185">Reference proteome</keyword>
<dbReference type="GO" id="GO:0008234">
    <property type="term" value="F:cysteine-type peptidase activity"/>
    <property type="evidence" value="ECO:0007669"/>
    <property type="project" value="InterPro"/>
</dbReference>
<dbReference type="GO" id="GO:0006508">
    <property type="term" value="P:proteolysis"/>
    <property type="evidence" value="ECO:0007669"/>
    <property type="project" value="InterPro"/>
</dbReference>
<dbReference type="NCBIfam" id="NF033707">
    <property type="entry name" value="T9SS_sortase"/>
    <property type="match status" value="1"/>
</dbReference>
<evidence type="ECO:0000313" key="4">
    <source>
        <dbReference type="EMBL" id="PQA60605.1"/>
    </source>
</evidence>
<gene>
    <name evidence="4" type="ORF">C5O19_13610</name>
</gene>
<reference evidence="5" key="1">
    <citation type="submission" date="2018-02" db="EMBL/GenBank/DDBJ databases">
        <title>Genome sequencing of Solimonas sp. HR-BB.</title>
        <authorList>
            <person name="Lee Y."/>
            <person name="Jeon C.O."/>
        </authorList>
    </citation>
    <scope>NUCLEOTIDE SEQUENCE [LARGE SCALE GENOMIC DNA]</scope>
    <source>
        <strain evidence="5">HR-U</strain>
    </source>
</reference>
<organism evidence="4 5">
    <name type="scientific">Siphonobacter curvatus</name>
    <dbReference type="NCBI Taxonomy" id="2094562"/>
    <lineage>
        <taxon>Bacteria</taxon>
        <taxon>Pseudomonadati</taxon>
        <taxon>Bacteroidota</taxon>
        <taxon>Cytophagia</taxon>
        <taxon>Cytophagales</taxon>
        <taxon>Cytophagaceae</taxon>
        <taxon>Siphonobacter</taxon>
    </lineage>
</organism>
<proteinExistence type="predicted"/>
<dbReference type="Gene3D" id="3.40.50.10390">
    <property type="entry name" value="Gingipain r, domain 1"/>
    <property type="match status" value="1"/>
</dbReference>
<dbReference type="OrthoDB" id="9809780at2"/>
<dbReference type="CDD" id="cd02258">
    <property type="entry name" value="Peptidase_C25_N"/>
    <property type="match status" value="1"/>
</dbReference>
<feature type="chain" id="PRO_5015392480" description="Gingipain domain-containing protein" evidence="2">
    <location>
        <begin position="23"/>
        <end position="1090"/>
    </location>
</feature>
<sequence>MKQTFIGLLLLLWIPLQSQGQASVLAEGSWLKIGVTKDGVYKLDAAQLRKAGWPTVDPRQLCLYGNGGAALPQPNATPRQRDLRENALWITGETDGRLDAEDGIYFYGTSPHEIRLDTLTGRFSHALNPYSDTTYYFLTRSTHGSPKRVTTAPSLSQGTNLTSYDDYLFHESEEINRVTSGRNWYGEIFYVTSERTISFKIPGAVPNTPFQLTSATMGYSSVATQFSLKVNGQPLGNQTIPATTYDRYDYKGIEVATTFPGTLPALPADGTFATTLTYNRNGDNAAQGALNYLGLQVQRPLSWMGQGFRFRSLASRTLPQVQMTLANAPASLQIWEVSETDVQQMALRNGTFGYTPAGRIHEFVAFLPEQALTPASILPTGNQNLQQKNTPQLLIICPPAFRSEAERLAAFRQSHDQLTSLVVSTTEVYHEFSSGRLDPTALRDFIKRLSDQQPGTLQYVLLFGDATFDYKNILQENQGFYVPTYESRESLHPIYSYSSDDYFGFLDNTEGEWPETYAGDHTLDVGVGRLPVKTLTEARQMVDKLIHYEAPTTRGPWQSRLSFVADDGDFNIHTQDAERLVNLAAATPYHSEKIYLDAYPQTGSGTDQKSPQAQAALSNAVREGRLMIAFAGHGGVSGWTQEQILSLRDILGWRNYDRLPLLLTATCEFGRYDNPGVVSGAELALLSAQGGAIALLTTTRPVFASSNALVSEAFMKAAFQPVNGQMPRLGDIFRQTKNNSLAGRVNRNFSLLGDPSMRLAYPQDSLQLAYPDTLRAGAEVTIRGTAPFDGNAWIEVYDQARSYQTLGDENPKFTYQDRKSLLYTGTVPIRSGAFSTRFVVPHSLQGGIGRGVVHVYANGNSATALGIGRPWVGGMAAQPVADQEPPVLRLYMNDEQFQNGGTTDANPTLLAFLSDDTGLSYTENQPILATLNDTLTLNLNTYFTATDARSGQIRYPFRQLPQGLYQLQVQAFDGFGKKSQQTLQFSVHPYTKKSLRSVRAMPNPFRERVRFTFEHEFQDDDTEITFYLYDLTGRLLHQQTFQSYSTPSPYEDLQLENSELNTGLYIYRIFVRSLTTGLTASGSGKISHIK</sequence>
<comment type="caution">
    <text evidence="4">The sequence shown here is derived from an EMBL/GenBank/DDBJ whole genome shotgun (WGS) entry which is preliminary data.</text>
</comment>
<dbReference type="InterPro" id="IPR029031">
    <property type="entry name" value="Gingipain_N_sf"/>
</dbReference>
<dbReference type="AlphaFoldDB" id="A0A2S7ISB9"/>
<protein>
    <recommendedName>
        <fullName evidence="3">Gingipain domain-containing protein</fullName>
    </recommendedName>
</protein>
<evidence type="ECO:0000256" key="1">
    <source>
        <dbReference type="ARBA" id="ARBA00022729"/>
    </source>
</evidence>
<dbReference type="Gene3D" id="3.40.50.1460">
    <property type="match status" value="1"/>
</dbReference>
<evidence type="ECO:0000313" key="5">
    <source>
        <dbReference type="Proteomes" id="UP000239590"/>
    </source>
</evidence>
<dbReference type="Pfam" id="PF01364">
    <property type="entry name" value="Peptidase_C25"/>
    <property type="match status" value="1"/>
</dbReference>
<name>A0A2S7ISB9_9BACT</name>
<dbReference type="RefSeq" id="WP_104713067.1">
    <property type="nucleotide sequence ID" value="NZ_PTRA01000001.1"/>
</dbReference>
<keyword evidence="1 2" id="KW-0732">Signal</keyword>
<dbReference type="Proteomes" id="UP000239590">
    <property type="component" value="Unassembled WGS sequence"/>
</dbReference>
<feature type="domain" description="Gingipain" evidence="3">
    <location>
        <begin position="394"/>
        <end position="759"/>
    </location>
</feature>
<dbReference type="EMBL" id="PTRA01000001">
    <property type="protein sequence ID" value="PQA60605.1"/>
    <property type="molecule type" value="Genomic_DNA"/>
</dbReference>
<accession>A0A2S7ISB9</accession>
<dbReference type="InterPro" id="IPR029030">
    <property type="entry name" value="Caspase-like_dom_sf"/>
</dbReference>
<evidence type="ECO:0000259" key="3">
    <source>
        <dbReference type="Pfam" id="PF01364"/>
    </source>
</evidence>
<dbReference type="InterPro" id="IPR001769">
    <property type="entry name" value="Gingipain"/>
</dbReference>
<dbReference type="SUPFAM" id="SSF52129">
    <property type="entry name" value="Caspase-like"/>
    <property type="match status" value="1"/>
</dbReference>
<feature type="signal peptide" evidence="2">
    <location>
        <begin position="1"/>
        <end position="22"/>
    </location>
</feature>